<dbReference type="GO" id="GO:0000155">
    <property type="term" value="F:phosphorelay sensor kinase activity"/>
    <property type="evidence" value="ECO:0007669"/>
    <property type="project" value="InterPro"/>
</dbReference>
<dbReference type="PANTHER" id="PTHR34220">
    <property type="entry name" value="SENSOR HISTIDINE KINASE YPDA"/>
    <property type="match status" value="1"/>
</dbReference>
<dbReference type="SUPFAM" id="SSF55874">
    <property type="entry name" value="ATPase domain of HSP90 chaperone/DNA topoisomerase II/histidine kinase"/>
    <property type="match status" value="1"/>
</dbReference>
<accession>A0A6L5X5Q1</accession>
<dbReference type="Proteomes" id="UP000481852">
    <property type="component" value="Unassembled WGS sequence"/>
</dbReference>
<keyword evidence="4" id="KW-0808">Transferase</keyword>
<evidence type="ECO:0000256" key="1">
    <source>
        <dbReference type="SAM" id="Phobius"/>
    </source>
</evidence>
<evidence type="ECO:0000259" key="3">
    <source>
        <dbReference type="Pfam" id="PF06580"/>
    </source>
</evidence>
<keyword evidence="1" id="KW-0472">Membrane</keyword>
<keyword evidence="1" id="KW-0812">Transmembrane</keyword>
<dbReference type="InterPro" id="IPR050640">
    <property type="entry name" value="Bact_2-comp_sensor_kinase"/>
</dbReference>
<comment type="caution">
    <text evidence="4">The sequence shown here is derived from an EMBL/GenBank/DDBJ whole genome shotgun (WGS) entry which is preliminary data.</text>
</comment>
<feature type="domain" description="Signal transduction histidine kinase internal region" evidence="3">
    <location>
        <begin position="124"/>
        <end position="202"/>
    </location>
</feature>
<dbReference type="Pfam" id="PF02518">
    <property type="entry name" value="HATPase_c"/>
    <property type="match status" value="1"/>
</dbReference>
<keyword evidence="5" id="KW-1185">Reference proteome</keyword>
<dbReference type="Gene3D" id="3.30.565.10">
    <property type="entry name" value="Histidine kinase-like ATPase, C-terminal domain"/>
    <property type="match status" value="1"/>
</dbReference>
<feature type="transmembrane region" description="Helical" evidence="1">
    <location>
        <begin position="12"/>
        <end position="34"/>
    </location>
</feature>
<dbReference type="EMBL" id="VULZ01000006">
    <property type="protein sequence ID" value="MSS14728.1"/>
    <property type="molecule type" value="Genomic_DNA"/>
</dbReference>
<dbReference type="PANTHER" id="PTHR34220:SF7">
    <property type="entry name" value="SENSOR HISTIDINE KINASE YPDA"/>
    <property type="match status" value="1"/>
</dbReference>
<sequence>MSMKNSRYLSWRIRFFAALMLASYLVFVLLAVMVEKDDTARLFLCAAAGILLAAALLVFHYWIHNPWRQIQRLLTRIGEGYFPEEKPNPQGEVMLSPAFGKVIEKTYDLRHSQQYHMMNKRQIQYLALQNQINPHFLYNTLDGIRSEALLEGNATVAEMSEALATFFRYTISKVENLVTIEEELENCETYFRIQQFRFGDRLKLEIVKDEEWDKLSGCLIPKLTLQPILENSIIHGTELKLGEGISRIIIRRSGRLLLIRVSDNGVGMDEETLQKLNSRMNTDPDIGRGEGSGSIALANVSNRIHLIFGEDYHIHVYSIENHGTDVDITLPCVYSENEIEKVKNLS</sequence>
<dbReference type="GO" id="GO:0016020">
    <property type="term" value="C:membrane"/>
    <property type="evidence" value="ECO:0007669"/>
    <property type="project" value="InterPro"/>
</dbReference>
<evidence type="ECO:0000313" key="4">
    <source>
        <dbReference type="EMBL" id="MSS14728.1"/>
    </source>
</evidence>
<gene>
    <name evidence="4" type="ORF">FYJ35_06680</name>
</gene>
<name>A0A6L5X5Q1_9FIRM</name>
<dbReference type="InterPro" id="IPR010559">
    <property type="entry name" value="Sig_transdc_His_kin_internal"/>
</dbReference>
<proteinExistence type="predicted"/>
<keyword evidence="4" id="KW-0418">Kinase</keyword>
<evidence type="ECO:0000259" key="2">
    <source>
        <dbReference type="Pfam" id="PF02518"/>
    </source>
</evidence>
<evidence type="ECO:0000313" key="5">
    <source>
        <dbReference type="Proteomes" id="UP000481852"/>
    </source>
</evidence>
<dbReference type="Pfam" id="PF06580">
    <property type="entry name" value="His_kinase"/>
    <property type="match status" value="1"/>
</dbReference>
<keyword evidence="1" id="KW-1133">Transmembrane helix</keyword>
<protein>
    <submittedName>
        <fullName evidence="4">Sensor histidine kinase</fullName>
    </submittedName>
</protein>
<dbReference type="InterPro" id="IPR036890">
    <property type="entry name" value="HATPase_C_sf"/>
</dbReference>
<organism evidence="4 5">
    <name type="scientific">Porcincola intestinalis</name>
    <dbReference type="NCBI Taxonomy" id="2606632"/>
    <lineage>
        <taxon>Bacteria</taxon>
        <taxon>Bacillati</taxon>
        <taxon>Bacillota</taxon>
        <taxon>Clostridia</taxon>
        <taxon>Lachnospirales</taxon>
        <taxon>Lachnospiraceae</taxon>
        <taxon>Porcincola</taxon>
    </lineage>
</organism>
<feature type="transmembrane region" description="Helical" evidence="1">
    <location>
        <begin position="40"/>
        <end position="63"/>
    </location>
</feature>
<dbReference type="AlphaFoldDB" id="A0A6L5X5Q1"/>
<dbReference type="InterPro" id="IPR003594">
    <property type="entry name" value="HATPase_dom"/>
</dbReference>
<feature type="domain" description="Histidine kinase/HSP90-like ATPase" evidence="2">
    <location>
        <begin position="224"/>
        <end position="331"/>
    </location>
</feature>
<reference evidence="4 5" key="1">
    <citation type="submission" date="2019-08" db="EMBL/GenBank/DDBJ databases">
        <title>In-depth cultivation of the pig gut microbiome towards novel bacterial diversity and tailored functional studies.</title>
        <authorList>
            <person name="Wylensek D."/>
            <person name="Hitch T.C.A."/>
            <person name="Clavel T."/>
        </authorList>
    </citation>
    <scope>NUCLEOTIDE SEQUENCE [LARGE SCALE GENOMIC DNA]</scope>
    <source>
        <strain evidence="4 5">Oil+RF-744-WCA-WT-11</strain>
    </source>
</reference>